<evidence type="ECO:0000256" key="14">
    <source>
        <dbReference type="ARBA" id="ARBA00030434"/>
    </source>
</evidence>
<comment type="caution">
    <text evidence="23">The sequence shown here is derived from an EMBL/GenBank/DDBJ whole genome shotgun (WGS) entry which is preliminary data.</text>
</comment>
<dbReference type="FunFam" id="3.40.50.11350:FF:000001">
    <property type="entry name" value="Alpha-(1,6)-fucosyltransferase"/>
    <property type="match status" value="1"/>
</dbReference>
<evidence type="ECO:0000256" key="2">
    <source>
        <dbReference type="ARBA" id="ARBA00004922"/>
    </source>
</evidence>
<dbReference type="PANTHER" id="PTHR13132:SF29">
    <property type="entry name" value="ALPHA-(1,6)-FUCOSYLTRANSFERASE"/>
    <property type="match status" value="1"/>
</dbReference>
<comment type="subcellular location">
    <subcellularLocation>
        <location evidence="1">Golgi apparatus</location>
        <location evidence="1">Golgi stack membrane</location>
        <topology evidence="1">Single-pass type II membrane protein</topology>
    </subcellularLocation>
</comment>
<comment type="catalytic activity">
    <reaction evidence="17">
        <text>N(4)-{beta-D-GlcNAc-(1-&gt;2)-alpha-D-Man-(1-&gt;3)-[beta-D-GlcNAc-(1-&gt;2)-alpha-D-Man-(1-&gt;6)]-beta-D-Man-(1-&gt;4)-beta-D-GlcNAc-(1-&gt;4)-beta-D-GlcNAc}-L-asparaginyl-[protein] + GDP-beta-L-fucose = an N(4)-{beta-D-GlcNAc-(1-&gt;2)-alpha-D-Man-(1-&gt;3)-[beta-D-GlcNAc-(1-&gt;2)-alpha-D-Man-(1-&gt;6)]-beta-D-Man-(1-&gt;4)-beta-D-GlcNAc-(1-&gt;4)-[alpha-L-Fuc-(1-&gt;6)]-beta-D-GlcNAc}-L-asparaginyl-[protein] + GDP + H(+)</text>
        <dbReference type="Rhea" id="RHEA:12985"/>
        <dbReference type="Rhea" id="RHEA-COMP:13526"/>
        <dbReference type="Rhea" id="RHEA-COMP:13532"/>
        <dbReference type="ChEBI" id="CHEBI:15378"/>
        <dbReference type="ChEBI" id="CHEBI:57273"/>
        <dbReference type="ChEBI" id="CHEBI:58189"/>
        <dbReference type="ChEBI" id="CHEBI:60651"/>
        <dbReference type="ChEBI" id="CHEBI:137207"/>
        <dbReference type="EC" id="2.4.1.68"/>
    </reaction>
</comment>
<evidence type="ECO:0000256" key="1">
    <source>
        <dbReference type="ARBA" id="ARBA00004447"/>
    </source>
</evidence>
<dbReference type="Proteomes" id="UP001186944">
    <property type="component" value="Unassembled WGS sequence"/>
</dbReference>
<dbReference type="EC" id="2.4.1.68" evidence="3"/>
<evidence type="ECO:0000313" key="24">
    <source>
        <dbReference type="Proteomes" id="UP001186944"/>
    </source>
</evidence>
<feature type="domain" description="GT23" evidence="22">
    <location>
        <begin position="210"/>
        <end position="497"/>
    </location>
</feature>
<evidence type="ECO:0000256" key="10">
    <source>
        <dbReference type="ARBA" id="ARBA00022989"/>
    </source>
</evidence>
<keyword evidence="11" id="KW-0333">Golgi apparatus</keyword>
<dbReference type="PROSITE" id="PS50002">
    <property type="entry name" value="SH3"/>
    <property type="match status" value="1"/>
</dbReference>
<dbReference type="InterPro" id="IPR035653">
    <property type="entry name" value="Fut8_SH3"/>
</dbReference>
<reference evidence="23" key="1">
    <citation type="submission" date="2019-08" db="EMBL/GenBank/DDBJ databases">
        <title>The improved chromosome-level genome for the pearl oyster Pinctada fucata martensii using PacBio sequencing and Hi-C.</title>
        <authorList>
            <person name="Zheng Z."/>
        </authorList>
    </citation>
    <scope>NUCLEOTIDE SEQUENCE</scope>
    <source>
        <strain evidence="23">ZZ-2019</strain>
        <tissue evidence="23">Adductor muscle</tissue>
    </source>
</reference>
<evidence type="ECO:0000256" key="4">
    <source>
        <dbReference type="ARBA" id="ARBA00018201"/>
    </source>
</evidence>
<accession>A0AA88Y1I6</accession>
<dbReference type="Gene3D" id="2.30.30.40">
    <property type="entry name" value="SH3 Domains"/>
    <property type="match status" value="1"/>
</dbReference>
<evidence type="ECO:0000256" key="12">
    <source>
        <dbReference type="ARBA" id="ARBA00023136"/>
    </source>
</evidence>
<organism evidence="23 24">
    <name type="scientific">Pinctada imbricata</name>
    <name type="common">Atlantic pearl-oyster</name>
    <name type="synonym">Pinctada martensii</name>
    <dbReference type="NCBI Taxonomy" id="66713"/>
    <lineage>
        <taxon>Eukaryota</taxon>
        <taxon>Metazoa</taxon>
        <taxon>Spiralia</taxon>
        <taxon>Lophotrochozoa</taxon>
        <taxon>Mollusca</taxon>
        <taxon>Bivalvia</taxon>
        <taxon>Autobranchia</taxon>
        <taxon>Pteriomorphia</taxon>
        <taxon>Pterioida</taxon>
        <taxon>Pterioidea</taxon>
        <taxon>Pteriidae</taxon>
        <taxon>Pinctada</taxon>
    </lineage>
</organism>
<name>A0AA88Y1I6_PINIB</name>
<dbReference type="InterPro" id="IPR036028">
    <property type="entry name" value="SH3-like_dom_sf"/>
</dbReference>
<evidence type="ECO:0000256" key="5">
    <source>
        <dbReference type="ARBA" id="ARBA00022443"/>
    </source>
</evidence>
<dbReference type="InterPro" id="IPR001452">
    <property type="entry name" value="SH3_domain"/>
</dbReference>
<evidence type="ECO:0000256" key="15">
    <source>
        <dbReference type="ARBA" id="ARBA00030648"/>
    </source>
</evidence>
<dbReference type="GO" id="GO:0032580">
    <property type="term" value="C:Golgi cisterna membrane"/>
    <property type="evidence" value="ECO:0007669"/>
    <property type="project" value="UniProtKB-SubCell"/>
</dbReference>
<evidence type="ECO:0000256" key="7">
    <source>
        <dbReference type="ARBA" id="ARBA00022679"/>
    </source>
</evidence>
<dbReference type="CDD" id="cd11792">
    <property type="entry name" value="SH3_Fut8"/>
    <property type="match status" value="1"/>
</dbReference>
<dbReference type="SUPFAM" id="SSF50044">
    <property type="entry name" value="SH3-domain"/>
    <property type="match status" value="1"/>
</dbReference>
<dbReference type="PANTHER" id="PTHR13132">
    <property type="entry name" value="ALPHA- 1,6 -FUCOSYLTRANSFERASE"/>
    <property type="match status" value="1"/>
</dbReference>
<keyword evidence="13" id="KW-1015">Disulfide bond</keyword>
<feature type="domain" description="SH3" evidence="21">
    <location>
        <begin position="506"/>
        <end position="567"/>
    </location>
</feature>
<keyword evidence="7 19" id="KW-0808">Transferase</keyword>
<keyword evidence="9" id="KW-0735">Signal-anchor</keyword>
<evidence type="ECO:0000256" key="3">
    <source>
        <dbReference type="ARBA" id="ARBA00012660"/>
    </source>
</evidence>
<dbReference type="GO" id="GO:0006487">
    <property type="term" value="P:protein N-linked glycosylation"/>
    <property type="evidence" value="ECO:0007669"/>
    <property type="project" value="TreeGrafter"/>
</dbReference>
<dbReference type="EMBL" id="VSWD01000009">
    <property type="protein sequence ID" value="KAK3094131.1"/>
    <property type="molecule type" value="Genomic_DNA"/>
</dbReference>
<protein>
    <recommendedName>
        <fullName evidence="4">Alpha-(1,6)-fucosyltransferase</fullName>
        <ecNumber evidence="3">2.4.1.68</ecNumber>
    </recommendedName>
    <alternativeName>
        <fullName evidence="14">GDP-L-Fuc:N-acetyl-beta-D-glucosaminide alpha1,6-fucosyltransferase</fullName>
    </alternativeName>
    <alternativeName>
        <fullName evidence="16">GDP-fucose--glycoprotein fucosyltransferase</fullName>
    </alternativeName>
    <alternativeName>
        <fullName evidence="15">Glycoprotein 6-alpha-L-fucosyltransferase</fullName>
    </alternativeName>
</protein>
<keyword evidence="5 18" id="KW-0728">SH3 domain</keyword>
<dbReference type="InterPro" id="IPR045573">
    <property type="entry name" value="Fut8_N_cat"/>
</dbReference>
<dbReference type="Pfam" id="PF19745">
    <property type="entry name" value="FUT8_N_cat"/>
    <property type="match status" value="1"/>
</dbReference>
<keyword evidence="20" id="KW-0175">Coiled coil</keyword>
<keyword evidence="12" id="KW-0472">Membrane</keyword>
<evidence type="ECO:0000256" key="16">
    <source>
        <dbReference type="ARBA" id="ARBA00032208"/>
    </source>
</evidence>
<dbReference type="PROSITE" id="PS51659">
    <property type="entry name" value="GT23"/>
    <property type="match status" value="1"/>
</dbReference>
<keyword evidence="6 19" id="KW-0328">Glycosyltransferase</keyword>
<evidence type="ECO:0000256" key="20">
    <source>
        <dbReference type="SAM" id="Coils"/>
    </source>
</evidence>
<dbReference type="Gene3D" id="3.40.50.11350">
    <property type="match status" value="1"/>
</dbReference>
<evidence type="ECO:0000256" key="13">
    <source>
        <dbReference type="ARBA" id="ARBA00023157"/>
    </source>
</evidence>
<evidence type="ECO:0000256" key="11">
    <source>
        <dbReference type="ARBA" id="ARBA00023034"/>
    </source>
</evidence>
<proteinExistence type="inferred from homology"/>
<comment type="similarity">
    <text evidence="19">Belongs to the glycosyltransferase 23 family.</text>
</comment>
<dbReference type="AlphaFoldDB" id="A0AA88Y1I6"/>
<evidence type="ECO:0000256" key="8">
    <source>
        <dbReference type="ARBA" id="ARBA00022692"/>
    </source>
</evidence>
<gene>
    <name evidence="23" type="ORF">FSP39_024491</name>
</gene>
<evidence type="ECO:0000256" key="17">
    <source>
        <dbReference type="ARBA" id="ARBA00093238"/>
    </source>
</evidence>
<dbReference type="Gene3D" id="1.10.287.1060">
    <property type="entry name" value="ESAT-6-like"/>
    <property type="match status" value="1"/>
</dbReference>
<sequence length="581" mass="66431">MIYMSNTAFQAPEGSSELERQLKRTVRELEKLKAQNDEFRALALDIRKLTKGREKPGDNDDVEGKGNGEEKQRVIDELQNKVDHMNDLLKEASYKGSEGEGQLSVSGGEPTMNHEVERRRVENTAMEFWFYLRNKLQKLKDKTGGKSDVGVEIDTIIQDSTAYQKTLYKDFWKLRTVDGLEKWRQKEADSLGKLVQARFHFLQNPSDCSTAKKIVCNLSKGCGYGCQLHHLVYCMMVGYALDRTLILESKGWRYAAAGWESVFRPLSDTCMERSGRESVHWGAPDRIKDVQVVEMPIIDSLHPRPDYLPLSIPKDISERLIRVNGDPSSWWIGQFVQYLTRPQPHLQKDLDRAQKKLGFSNPCVGVHVRRTDKLAAEAAYHSVDEYMRYVAEYFDKLEMIQEVPERKVFLASDDPSVLPEAKKNYPDYTFISDPSVTLSAGLNKRYTDESLRGVILDIHFLSLCDYLVCTFSSQVCRVAYEKMQTMHGDPSANFKSLDDIYYFGGQNGHYVEVVEEHVKRNSKEIDMEPGDLIGIAGNHWDGNSKGMNRRTGKTGLFPSYKTQNKLTIVDLPEYPEAKVDR</sequence>
<keyword evidence="8" id="KW-0812">Transmembrane</keyword>
<dbReference type="GO" id="GO:0008424">
    <property type="term" value="F:glycoprotein 6-alpha-L-fucosyltransferase activity"/>
    <property type="evidence" value="ECO:0007669"/>
    <property type="project" value="UniProtKB-EC"/>
</dbReference>
<evidence type="ECO:0000256" key="9">
    <source>
        <dbReference type="ARBA" id="ARBA00022968"/>
    </source>
</evidence>
<dbReference type="InterPro" id="IPR027350">
    <property type="entry name" value="GT23_dom"/>
</dbReference>
<feature type="coiled-coil region" evidence="20">
    <location>
        <begin position="15"/>
        <end position="42"/>
    </location>
</feature>
<evidence type="ECO:0000259" key="21">
    <source>
        <dbReference type="PROSITE" id="PS50002"/>
    </source>
</evidence>
<feature type="coiled-coil region" evidence="20">
    <location>
        <begin position="68"/>
        <end position="95"/>
    </location>
</feature>
<evidence type="ECO:0000256" key="18">
    <source>
        <dbReference type="PROSITE-ProRule" id="PRU00192"/>
    </source>
</evidence>
<evidence type="ECO:0000256" key="19">
    <source>
        <dbReference type="PROSITE-ProRule" id="PRU00992"/>
    </source>
</evidence>
<dbReference type="CDD" id="cd11300">
    <property type="entry name" value="Fut8_like"/>
    <property type="match status" value="1"/>
</dbReference>
<dbReference type="FunFam" id="2.30.30.40:FF:000070">
    <property type="entry name" value="Alpha-(1,6)-fucosyltransferase"/>
    <property type="match status" value="1"/>
</dbReference>
<evidence type="ECO:0000259" key="22">
    <source>
        <dbReference type="PROSITE" id="PS51659"/>
    </source>
</evidence>
<keyword evidence="24" id="KW-1185">Reference proteome</keyword>
<feature type="region of interest" description="Important for donor substrate binding" evidence="19">
    <location>
        <begin position="369"/>
        <end position="370"/>
    </location>
</feature>
<evidence type="ECO:0000256" key="6">
    <source>
        <dbReference type="ARBA" id="ARBA00022676"/>
    </source>
</evidence>
<evidence type="ECO:0000313" key="23">
    <source>
        <dbReference type="EMBL" id="KAK3094131.1"/>
    </source>
</evidence>
<comment type="pathway">
    <text evidence="2">Protein modification; protein glycosylation.</text>
</comment>
<keyword evidence="10" id="KW-1133">Transmembrane helix</keyword>